<dbReference type="GO" id="GO:0005886">
    <property type="term" value="C:plasma membrane"/>
    <property type="evidence" value="ECO:0007669"/>
    <property type="project" value="UniProtKB-SubCell"/>
</dbReference>
<dbReference type="Gene3D" id="2.60.40.60">
    <property type="entry name" value="Cadherins"/>
    <property type="match status" value="2"/>
</dbReference>
<keyword evidence="2" id="KW-1003">Cell membrane</keyword>
<evidence type="ECO:0000256" key="13">
    <source>
        <dbReference type="SAM" id="Phobius"/>
    </source>
</evidence>
<evidence type="ECO:0000256" key="7">
    <source>
        <dbReference type="ARBA" id="ARBA00022889"/>
    </source>
</evidence>
<dbReference type="PROSITE" id="PS00232">
    <property type="entry name" value="CADHERIN_1"/>
    <property type="match status" value="1"/>
</dbReference>
<evidence type="ECO:0000256" key="6">
    <source>
        <dbReference type="ARBA" id="ARBA00022837"/>
    </source>
</evidence>
<evidence type="ECO:0000256" key="3">
    <source>
        <dbReference type="ARBA" id="ARBA00022692"/>
    </source>
</evidence>
<keyword evidence="3 13" id="KW-0812">Transmembrane</keyword>
<evidence type="ECO:0000256" key="9">
    <source>
        <dbReference type="ARBA" id="ARBA00023136"/>
    </source>
</evidence>
<dbReference type="SMART" id="SM00112">
    <property type="entry name" value="CA"/>
    <property type="match status" value="2"/>
</dbReference>
<keyword evidence="9 13" id="KW-0472">Membrane</keyword>
<reference evidence="15" key="1">
    <citation type="submission" date="2024-06" db="EMBL/GenBank/DDBJ databases">
        <authorList>
            <person name="Liu X."/>
            <person name="Lenzi L."/>
            <person name="Haldenby T S."/>
            <person name="Uol C."/>
        </authorList>
    </citation>
    <scope>NUCLEOTIDE SEQUENCE</scope>
</reference>
<dbReference type="SUPFAM" id="SSF49313">
    <property type="entry name" value="Cadherin-like"/>
    <property type="match status" value="2"/>
</dbReference>
<evidence type="ECO:0000259" key="14">
    <source>
        <dbReference type="PROSITE" id="PS50268"/>
    </source>
</evidence>
<dbReference type="Pfam" id="PF00028">
    <property type="entry name" value="Cadherin"/>
    <property type="match status" value="2"/>
</dbReference>
<feature type="domain" description="Cadherin" evidence="14">
    <location>
        <begin position="90"/>
        <end position="189"/>
    </location>
</feature>
<dbReference type="PANTHER" id="PTHR24028">
    <property type="entry name" value="CADHERIN-87A"/>
    <property type="match status" value="1"/>
</dbReference>
<dbReference type="InterPro" id="IPR015919">
    <property type="entry name" value="Cadherin-like_sf"/>
</dbReference>
<keyword evidence="4" id="KW-0732">Signal</keyword>
<keyword evidence="5" id="KW-0677">Repeat</keyword>
<sequence length="588" mass="66068">MESLRKDEGTAQRKFRIDSRNGTLWVFDHLDREKRDRYTFKVHATDNGIPKQSSFCTVNIWVKDVNDNAPKFVYPTQKNHTIYASVFTSPGIPLVKLTAVDMDEGENAQLSFHLDGNAAYQKVFNLNEHSGELSLATLNDPMNFVGRYELVMRVQDAGNPPLSGYANINIVLNKSVASSSESSRSLPRENKHGQSFEMLRHSNLKSWQSSSNTALDASPMSQRIQELQENRASDSDYALHSPHSRKQESHQTGRKALSSSTTAPYFTSERALIVVICLIALSALIAFVFLIAITLIRRRTTAFDVGQLSQGHQRPSSAPPQAGVGRGSVKISEDKFSTLMSVPAISALEEPGIWSAGGEFRRYPGSLGTAYEFVSRERCTPMCTTPTGTIHYEDKLDGDYTEQNQKPENGLQKPVETYRYSPVASSNLDQWKVFLPELHPRTSNQNGDASSCLVYPCETVQSQKSTENFPSVCLMLTQCDPRYERIKQCQRNKGCFDEPQDKFHNPAGHYSMQHLSQSPQEISSTARVKFVENADHYQDLRFSNYQPEILMNNESNVRKDCMPMENNVEIEATEHDHGTPKSDITPNT</sequence>
<feature type="region of interest" description="Disordered" evidence="12">
    <location>
        <begin position="210"/>
        <end position="260"/>
    </location>
</feature>
<accession>A0AAV2T9E7</accession>
<keyword evidence="6 11" id="KW-0106">Calcium</keyword>
<gene>
    <name evidence="15" type="ORF">CDAUBV1_LOCUS6721</name>
</gene>
<evidence type="ECO:0000256" key="1">
    <source>
        <dbReference type="ARBA" id="ARBA00004251"/>
    </source>
</evidence>
<dbReference type="GO" id="GO:0005509">
    <property type="term" value="F:calcium ion binding"/>
    <property type="evidence" value="ECO:0007669"/>
    <property type="project" value="UniProtKB-UniRule"/>
</dbReference>
<evidence type="ECO:0000313" key="16">
    <source>
        <dbReference type="Proteomes" id="UP001497525"/>
    </source>
</evidence>
<dbReference type="GO" id="GO:0007156">
    <property type="term" value="P:homophilic cell adhesion via plasma membrane adhesion molecules"/>
    <property type="evidence" value="ECO:0007669"/>
    <property type="project" value="InterPro"/>
</dbReference>
<dbReference type="FunFam" id="2.60.40.60:FF:000004">
    <property type="entry name" value="Protocadherin 1 gamma 2"/>
    <property type="match status" value="1"/>
</dbReference>
<feature type="compositionally biased region" description="Polar residues" evidence="12">
    <location>
        <begin position="210"/>
        <end position="225"/>
    </location>
</feature>
<feature type="domain" description="Cadherin" evidence="14">
    <location>
        <begin position="3"/>
        <end position="72"/>
    </location>
</feature>
<evidence type="ECO:0000256" key="8">
    <source>
        <dbReference type="ARBA" id="ARBA00022989"/>
    </source>
</evidence>
<feature type="compositionally biased region" description="Polar residues" evidence="12">
    <location>
        <begin position="307"/>
        <end position="316"/>
    </location>
</feature>
<keyword evidence="8 13" id="KW-1133">Transmembrane helix</keyword>
<dbReference type="AlphaFoldDB" id="A0AAV2T9E7"/>
<organism evidence="15 16">
    <name type="scientific">Calicophoron daubneyi</name>
    <name type="common">Rumen fluke</name>
    <name type="synonym">Paramphistomum daubneyi</name>
    <dbReference type="NCBI Taxonomy" id="300641"/>
    <lineage>
        <taxon>Eukaryota</taxon>
        <taxon>Metazoa</taxon>
        <taxon>Spiralia</taxon>
        <taxon>Lophotrochozoa</taxon>
        <taxon>Platyhelminthes</taxon>
        <taxon>Trematoda</taxon>
        <taxon>Digenea</taxon>
        <taxon>Plagiorchiida</taxon>
        <taxon>Pronocephalata</taxon>
        <taxon>Paramphistomoidea</taxon>
        <taxon>Paramphistomidae</taxon>
        <taxon>Calicophoron</taxon>
    </lineage>
</organism>
<evidence type="ECO:0000256" key="2">
    <source>
        <dbReference type="ARBA" id="ARBA00022475"/>
    </source>
</evidence>
<dbReference type="Proteomes" id="UP001497525">
    <property type="component" value="Unassembled WGS sequence"/>
</dbReference>
<dbReference type="PRINTS" id="PR00205">
    <property type="entry name" value="CADHERIN"/>
</dbReference>
<dbReference type="EMBL" id="CAXLJL010000156">
    <property type="protein sequence ID" value="CAL5133491.1"/>
    <property type="molecule type" value="Genomic_DNA"/>
</dbReference>
<feature type="transmembrane region" description="Helical" evidence="13">
    <location>
        <begin position="271"/>
        <end position="296"/>
    </location>
</feature>
<dbReference type="InterPro" id="IPR002126">
    <property type="entry name" value="Cadherin-like_dom"/>
</dbReference>
<comment type="subcellular location">
    <subcellularLocation>
        <location evidence="1">Cell membrane</location>
        <topology evidence="1">Single-pass type I membrane protein</topology>
    </subcellularLocation>
</comment>
<dbReference type="InterPro" id="IPR020894">
    <property type="entry name" value="Cadherin_CS"/>
</dbReference>
<evidence type="ECO:0000256" key="5">
    <source>
        <dbReference type="ARBA" id="ARBA00022737"/>
    </source>
</evidence>
<evidence type="ECO:0000256" key="11">
    <source>
        <dbReference type="PROSITE-ProRule" id="PRU00043"/>
    </source>
</evidence>
<protein>
    <recommendedName>
        <fullName evidence="14">Cadherin domain-containing protein</fullName>
    </recommendedName>
</protein>
<dbReference type="InterPro" id="IPR050174">
    <property type="entry name" value="Protocadherin/Cadherin-CA"/>
</dbReference>
<evidence type="ECO:0000256" key="10">
    <source>
        <dbReference type="ARBA" id="ARBA00023180"/>
    </source>
</evidence>
<dbReference type="PROSITE" id="PS50268">
    <property type="entry name" value="CADHERIN_2"/>
    <property type="match status" value="2"/>
</dbReference>
<keyword evidence="7" id="KW-0130">Cell adhesion</keyword>
<feature type="region of interest" description="Disordered" evidence="12">
    <location>
        <begin position="307"/>
        <end position="327"/>
    </location>
</feature>
<dbReference type="CDD" id="cd11304">
    <property type="entry name" value="Cadherin_repeat"/>
    <property type="match status" value="2"/>
</dbReference>
<evidence type="ECO:0000256" key="12">
    <source>
        <dbReference type="SAM" id="MobiDB-lite"/>
    </source>
</evidence>
<evidence type="ECO:0000313" key="15">
    <source>
        <dbReference type="EMBL" id="CAL5133491.1"/>
    </source>
</evidence>
<proteinExistence type="predicted"/>
<comment type="caution">
    <text evidence="15">The sequence shown here is derived from an EMBL/GenBank/DDBJ whole genome shotgun (WGS) entry which is preliminary data.</text>
</comment>
<name>A0AAV2T9E7_CALDB</name>
<keyword evidence="10" id="KW-0325">Glycoprotein</keyword>
<evidence type="ECO:0000256" key="4">
    <source>
        <dbReference type="ARBA" id="ARBA00022729"/>
    </source>
</evidence>
<dbReference type="PANTHER" id="PTHR24028:SF146">
    <property type="entry name" value="CADHERIN 96CB, ISOFORM D-RELATED"/>
    <property type="match status" value="1"/>
</dbReference>